<reference evidence="9 10" key="1">
    <citation type="submission" date="2019-04" db="EMBL/GenBank/DDBJ databases">
        <title>Draft genome of the big-headed turtle Platysternon megacephalum.</title>
        <authorList>
            <person name="Gong S."/>
        </authorList>
    </citation>
    <scope>NUCLEOTIDE SEQUENCE [LARGE SCALE GENOMIC DNA]</scope>
    <source>
        <strain evidence="9">DO16091913</strain>
        <tissue evidence="9">Muscle</tissue>
    </source>
</reference>
<dbReference type="InterPro" id="IPR057244">
    <property type="entry name" value="GAIN_B"/>
</dbReference>
<proteinExistence type="predicted"/>
<protein>
    <submittedName>
        <fullName evidence="9">Ubiquitin-conjugating enzyme E2 A</fullName>
    </submittedName>
</protein>
<evidence type="ECO:0000256" key="3">
    <source>
        <dbReference type="ARBA" id="ARBA00022989"/>
    </source>
</evidence>
<dbReference type="GO" id="GO:0005886">
    <property type="term" value="C:plasma membrane"/>
    <property type="evidence" value="ECO:0007669"/>
    <property type="project" value="TreeGrafter"/>
</dbReference>
<keyword evidence="3" id="KW-1133">Transmembrane helix</keyword>
<name>A0A4D9F7A1_9SAUR</name>
<evidence type="ECO:0000256" key="5">
    <source>
        <dbReference type="ARBA" id="ARBA00023157"/>
    </source>
</evidence>
<dbReference type="SMART" id="SM00159">
    <property type="entry name" value="PTX"/>
    <property type="match status" value="1"/>
</dbReference>
<evidence type="ECO:0000259" key="8">
    <source>
        <dbReference type="PROSITE" id="PS51828"/>
    </source>
</evidence>
<reference evidence="9 10" key="2">
    <citation type="submission" date="2019-04" db="EMBL/GenBank/DDBJ databases">
        <title>The genome sequence of big-headed turtle.</title>
        <authorList>
            <person name="Gong S."/>
        </authorList>
    </citation>
    <scope>NUCLEOTIDE SEQUENCE [LARGE SCALE GENOMIC DNA]</scope>
    <source>
        <strain evidence="9">DO16091913</strain>
        <tissue evidence="9">Muscle</tissue>
    </source>
</reference>
<dbReference type="AlphaFoldDB" id="A0A4D9F7A1"/>
<dbReference type="SUPFAM" id="SSF49899">
    <property type="entry name" value="Concanavalin A-like lectins/glucanases"/>
    <property type="match status" value="1"/>
</dbReference>
<dbReference type="PANTHER" id="PTHR12011:SF277">
    <property type="entry name" value="ADHESION G-PROTEIN COUPLED RECEPTOR G4"/>
    <property type="match status" value="1"/>
</dbReference>
<dbReference type="Gene3D" id="2.60.220.50">
    <property type="match status" value="1"/>
</dbReference>
<dbReference type="EMBL" id="QXTE01000005">
    <property type="protein sequence ID" value="TFK15268.1"/>
    <property type="molecule type" value="Genomic_DNA"/>
</dbReference>
<dbReference type="GO" id="GO:0007189">
    <property type="term" value="P:adenylate cyclase-activating G protein-coupled receptor signaling pathway"/>
    <property type="evidence" value="ECO:0007669"/>
    <property type="project" value="TreeGrafter"/>
</dbReference>
<comment type="caution">
    <text evidence="9">The sequence shown here is derived from an EMBL/GenBank/DDBJ whole genome shotgun (WGS) entry which is preliminary data.</text>
</comment>
<feature type="domain" description="GAIN-B" evidence="7">
    <location>
        <begin position="598"/>
        <end position="709"/>
    </location>
</feature>
<dbReference type="Pfam" id="PF00354">
    <property type="entry name" value="Pentaxin"/>
    <property type="match status" value="1"/>
</dbReference>
<comment type="subcellular location">
    <subcellularLocation>
        <location evidence="1">Membrane</location>
    </subcellularLocation>
</comment>
<dbReference type="OrthoDB" id="10037534at2759"/>
<dbReference type="Proteomes" id="UP000297703">
    <property type="component" value="Unassembled WGS sequence"/>
</dbReference>
<evidence type="ECO:0000256" key="4">
    <source>
        <dbReference type="ARBA" id="ARBA00023136"/>
    </source>
</evidence>
<dbReference type="Gene3D" id="2.60.120.200">
    <property type="match status" value="1"/>
</dbReference>
<keyword evidence="10" id="KW-1185">Reference proteome</keyword>
<dbReference type="PROSITE" id="PS51828">
    <property type="entry name" value="PTX_2"/>
    <property type="match status" value="1"/>
</dbReference>
<dbReference type="PANTHER" id="PTHR12011">
    <property type="entry name" value="ADHESION G-PROTEIN COUPLED RECEPTOR"/>
    <property type="match status" value="1"/>
</dbReference>
<dbReference type="InterPro" id="IPR046338">
    <property type="entry name" value="GAIN_dom_sf"/>
</dbReference>
<evidence type="ECO:0000256" key="1">
    <source>
        <dbReference type="ARBA" id="ARBA00004370"/>
    </source>
</evidence>
<evidence type="ECO:0000256" key="6">
    <source>
        <dbReference type="PROSITE-ProRule" id="PRU01172"/>
    </source>
</evidence>
<organism evidence="9 10">
    <name type="scientific">Platysternon megacephalum</name>
    <name type="common">big-headed turtle</name>
    <dbReference type="NCBI Taxonomy" id="55544"/>
    <lineage>
        <taxon>Eukaryota</taxon>
        <taxon>Metazoa</taxon>
        <taxon>Chordata</taxon>
        <taxon>Craniata</taxon>
        <taxon>Vertebrata</taxon>
        <taxon>Euteleostomi</taxon>
        <taxon>Archelosauria</taxon>
        <taxon>Testudinata</taxon>
        <taxon>Testudines</taxon>
        <taxon>Cryptodira</taxon>
        <taxon>Durocryptodira</taxon>
        <taxon>Testudinoidea</taxon>
        <taxon>Platysternidae</taxon>
        <taxon>Platysternon</taxon>
    </lineage>
</organism>
<evidence type="ECO:0000256" key="2">
    <source>
        <dbReference type="ARBA" id="ARBA00022692"/>
    </source>
</evidence>
<evidence type="ECO:0000313" key="10">
    <source>
        <dbReference type="Proteomes" id="UP000297703"/>
    </source>
</evidence>
<keyword evidence="4" id="KW-0472">Membrane</keyword>
<keyword evidence="2" id="KW-0812">Transmembrane</keyword>
<dbReference type="GO" id="GO:0004930">
    <property type="term" value="F:G protein-coupled receptor activity"/>
    <property type="evidence" value="ECO:0007669"/>
    <property type="project" value="TreeGrafter"/>
</dbReference>
<dbReference type="STRING" id="55544.A0A4D9F7A1"/>
<keyword evidence="5" id="KW-1015">Disulfide bond</keyword>
<sequence length="709" mass="80303">MALEPSSKENEVLEGQMGPGEDLCYEVMNREKRICLEMKTPMWSPVHHFPDKFLCGLIVTASLFLLAETNFLKGKKLDLFGRNDKYVSLANTSIPSLCQFTVCIDLYRITNVSSWTAFSYHTNNSNSTDINDLELGLCGENKHLRLYLFGTKIDIELDLILFIWHSVCCLWDGNKRLLQVYHNGSLLSDKVINGTMCLEPAGSLVLGHLHKIQNGYIVRGSSSFIGSLYYFQLWDRIREQSELKKCSPGNIVSWREDYWHFDNIVPIADPHLRCGIPTYLYADYNIQLPLFSITTVTFYDIKMNFSLFYETQRTPDYYDANNLAKNWFNARFPDSECVVTNYYVKTAGSYASKAIIKATSTHSQEYLIIMIKKQLQMKYEEGPFSVSVEPEDVIVSAIAPGTCPEEWSTYKGTYLWTQTNPASSTELRCVKNSKHSATRSCMINIKSGKAYWGTPNMTQCKLLEELPNNIVGLKNVTITEENAKDVAEHLLNLMINFTKLNKVETEVIVNKVSAISKCDLSRPLAVTTLKILNSILLKEVNPQGLQTVTNGILRTTEEIGFKMPYTGRNESIVLSVLALAVIRPDPSGFQGAAFGVISYKKGIDPTIDIREEPFKKACAAVFLPRSLRNYLGSQSLDPEHHSKIQFNFFGTTSFFVDNSLRNEKLNTYVVSASIENVSIHNLSEPVNIILQHIEPNEVRHFYLITGLFN</sequence>
<feature type="domain" description="Pentraxin (PTX)" evidence="8">
    <location>
        <begin position="73"/>
        <end position="274"/>
    </location>
</feature>
<evidence type="ECO:0000313" key="9">
    <source>
        <dbReference type="EMBL" id="TFK15268.1"/>
    </source>
</evidence>
<dbReference type="InterPro" id="IPR001759">
    <property type="entry name" value="PTX_dom"/>
</dbReference>
<dbReference type="InterPro" id="IPR013320">
    <property type="entry name" value="ConA-like_dom_sf"/>
</dbReference>
<dbReference type="PROSITE" id="PS50221">
    <property type="entry name" value="GAIN_B"/>
    <property type="match status" value="1"/>
</dbReference>
<comment type="caution">
    <text evidence="6">Lacks conserved residue(s) required for the propagation of feature annotation.</text>
</comment>
<gene>
    <name evidence="9" type="ORF">DR999_PMT01023</name>
</gene>
<evidence type="ECO:0000259" key="7">
    <source>
        <dbReference type="PROSITE" id="PS50221"/>
    </source>
</evidence>
<accession>A0A4D9F7A1</accession>